<dbReference type="GO" id="GO:0003677">
    <property type="term" value="F:DNA binding"/>
    <property type="evidence" value="ECO:0007669"/>
    <property type="project" value="InterPro"/>
</dbReference>
<sequence>MSVNCMVLLLSSEQGSSYLINRDAGINVCAIVDKLVSIKPFDDQQIKMKCWTLDEYFKFIKLADDFQYKALYSLFYFTGLRRGEAFTLNWNDIDFNKKTLKVTKTITNKLSKQDRKKV</sequence>
<dbReference type="PROSITE" id="PS51898">
    <property type="entry name" value="TYR_RECOMBINASE"/>
    <property type="match status" value="1"/>
</dbReference>
<protein>
    <submittedName>
        <fullName evidence="3">Tyrosine-type recombinase/integrase</fullName>
    </submittedName>
</protein>
<evidence type="ECO:0000313" key="4">
    <source>
        <dbReference type="Proteomes" id="UP000434036"/>
    </source>
</evidence>
<evidence type="ECO:0000259" key="2">
    <source>
        <dbReference type="PROSITE" id="PS51898"/>
    </source>
</evidence>
<dbReference type="Proteomes" id="UP000434036">
    <property type="component" value="Unassembled WGS sequence"/>
</dbReference>
<proteinExistence type="predicted"/>
<organism evidence="3 4">
    <name type="scientific">Copranaerobaculum intestinale</name>
    <dbReference type="NCBI Taxonomy" id="2692629"/>
    <lineage>
        <taxon>Bacteria</taxon>
        <taxon>Bacillati</taxon>
        <taxon>Bacillota</taxon>
        <taxon>Erysipelotrichia</taxon>
        <taxon>Erysipelotrichales</taxon>
        <taxon>Erysipelotrichaceae</taxon>
        <taxon>Copranaerobaculum</taxon>
    </lineage>
</organism>
<dbReference type="Pfam" id="PF00589">
    <property type="entry name" value="Phage_integrase"/>
    <property type="match status" value="1"/>
</dbReference>
<dbReference type="SUPFAM" id="SSF56349">
    <property type="entry name" value="DNA breaking-rejoining enzymes"/>
    <property type="match status" value="1"/>
</dbReference>
<evidence type="ECO:0000256" key="1">
    <source>
        <dbReference type="ARBA" id="ARBA00023172"/>
    </source>
</evidence>
<dbReference type="InterPro" id="IPR011010">
    <property type="entry name" value="DNA_brk_join_enz"/>
</dbReference>
<comment type="caution">
    <text evidence="3">The sequence shown here is derived from an EMBL/GenBank/DDBJ whole genome shotgun (WGS) entry which is preliminary data.</text>
</comment>
<reference evidence="3 4" key="1">
    <citation type="submission" date="2019-12" db="EMBL/GenBank/DDBJ databases">
        <authorList>
            <person name="Yang R."/>
        </authorList>
    </citation>
    <scope>NUCLEOTIDE SEQUENCE [LARGE SCALE GENOMIC DNA]</scope>
    <source>
        <strain evidence="3 4">DONG20-135</strain>
    </source>
</reference>
<accession>A0A6N8U4X9</accession>
<dbReference type="InterPro" id="IPR013762">
    <property type="entry name" value="Integrase-like_cat_sf"/>
</dbReference>
<dbReference type="Gene3D" id="1.10.443.10">
    <property type="entry name" value="Intergrase catalytic core"/>
    <property type="match status" value="1"/>
</dbReference>
<dbReference type="GO" id="GO:0015074">
    <property type="term" value="P:DNA integration"/>
    <property type="evidence" value="ECO:0007669"/>
    <property type="project" value="InterPro"/>
</dbReference>
<name>A0A6N8U4X9_9FIRM</name>
<dbReference type="InterPro" id="IPR002104">
    <property type="entry name" value="Integrase_catalytic"/>
</dbReference>
<dbReference type="AlphaFoldDB" id="A0A6N8U4X9"/>
<keyword evidence="1" id="KW-0233">DNA recombination</keyword>
<dbReference type="GO" id="GO:0006310">
    <property type="term" value="P:DNA recombination"/>
    <property type="evidence" value="ECO:0007669"/>
    <property type="project" value="UniProtKB-KW"/>
</dbReference>
<gene>
    <name evidence="3" type="ORF">GSF08_03130</name>
</gene>
<evidence type="ECO:0000313" key="3">
    <source>
        <dbReference type="EMBL" id="MXQ72931.1"/>
    </source>
</evidence>
<keyword evidence="4" id="KW-1185">Reference proteome</keyword>
<dbReference type="EMBL" id="WUUQ01000001">
    <property type="protein sequence ID" value="MXQ72931.1"/>
    <property type="molecule type" value="Genomic_DNA"/>
</dbReference>
<dbReference type="RefSeq" id="WP_160624368.1">
    <property type="nucleotide sequence ID" value="NZ_WUUQ01000001.1"/>
</dbReference>
<feature type="domain" description="Tyr recombinase" evidence="2">
    <location>
        <begin position="46"/>
        <end position="118"/>
    </location>
</feature>
<reference evidence="3 4" key="2">
    <citation type="submission" date="2020-01" db="EMBL/GenBank/DDBJ databases">
        <title>Clostridiaceae sp. nov. isolated from the gut of human by culturomics.</title>
        <authorList>
            <person name="Chang Y."/>
        </authorList>
    </citation>
    <scope>NUCLEOTIDE SEQUENCE [LARGE SCALE GENOMIC DNA]</scope>
    <source>
        <strain evidence="3 4">DONG20-135</strain>
    </source>
</reference>